<dbReference type="PATRIC" id="fig|771875.3.peg.1492"/>
<feature type="chain" id="PRO_5003622946" evidence="1">
    <location>
        <begin position="21"/>
        <end position="159"/>
    </location>
</feature>
<keyword evidence="3" id="KW-1185">Reference proteome</keyword>
<evidence type="ECO:0000313" key="3">
    <source>
        <dbReference type="Proteomes" id="UP000007384"/>
    </source>
</evidence>
<name>H9UDG2_FERPD</name>
<keyword evidence="1" id="KW-0732">Signal</keyword>
<evidence type="ECO:0000256" key="1">
    <source>
        <dbReference type="SAM" id="SignalP"/>
    </source>
</evidence>
<accession>H9UDG2</accession>
<evidence type="ECO:0000313" key="2">
    <source>
        <dbReference type="EMBL" id="AFG35555.1"/>
    </source>
</evidence>
<organism evidence="2 3">
    <name type="scientific">Fervidobacterium pennivorans (strain DSM 9078 / Ven5)</name>
    <dbReference type="NCBI Taxonomy" id="771875"/>
    <lineage>
        <taxon>Bacteria</taxon>
        <taxon>Thermotogati</taxon>
        <taxon>Thermotogota</taxon>
        <taxon>Thermotogae</taxon>
        <taxon>Thermotogales</taxon>
        <taxon>Fervidobacteriaceae</taxon>
        <taxon>Fervidobacterium</taxon>
    </lineage>
</organism>
<dbReference type="Proteomes" id="UP000007384">
    <property type="component" value="Chromosome"/>
</dbReference>
<reference evidence="2" key="1">
    <citation type="submission" date="2012-03" db="EMBL/GenBank/DDBJ databases">
        <title>Complete sequence of Fervidobacterium pennivorans DSM 9078.</title>
        <authorList>
            <consortium name="US DOE Joint Genome Institute"/>
            <person name="Lucas S."/>
            <person name="Han J."/>
            <person name="Lapidus A."/>
            <person name="Cheng J.-F."/>
            <person name="Goodwin L."/>
            <person name="Pitluck S."/>
            <person name="Peters L."/>
            <person name="Ovchinnikova G."/>
            <person name="Lu M."/>
            <person name="Detter J.C."/>
            <person name="Han C."/>
            <person name="Tapia R."/>
            <person name="Land M."/>
            <person name="Hauser L."/>
            <person name="Kyrpides N."/>
            <person name="Ivanova N."/>
            <person name="Pagani I."/>
            <person name="Noll K.M."/>
            <person name="Woyke T."/>
        </authorList>
    </citation>
    <scope>NUCLEOTIDE SEQUENCE</scope>
    <source>
        <strain evidence="2">DSM 9078</strain>
    </source>
</reference>
<feature type="signal peptide" evidence="1">
    <location>
        <begin position="1"/>
        <end position="20"/>
    </location>
</feature>
<gene>
    <name evidence="2" type="ordered locus">Ferpe_1486</name>
</gene>
<sequence>MKKFLVVLTAGVLLVGSIFAFGPARYQSATTQQTQVQQSVQTRLYRNLPEGTTLGETQTFKGTVKEYTWDVNNGFTLKVQVGDVVYDVHAGPIFKSVELKAGQSIEIVGKLATTQTGKFIVAEKVTVDGKVIDTASLKGPKGQAFRTAKRPARARGYRR</sequence>
<dbReference type="EMBL" id="CP003260">
    <property type="protein sequence ID" value="AFG35555.1"/>
    <property type="molecule type" value="Genomic_DNA"/>
</dbReference>
<proteinExistence type="predicted"/>
<protein>
    <submittedName>
        <fullName evidence="2">Uncharacterized protein</fullName>
    </submittedName>
</protein>
<dbReference type="RefSeq" id="WP_014451991.1">
    <property type="nucleotide sequence ID" value="NC_017095.1"/>
</dbReference>
<dbReference type="KEGG" id="fpe:Ferpe_1486"/>
<dbReference type="AlphaFoldDB" id="H9UDG2"/>
<dbReference type="HOGENOM" id="CLU_1658220_0_0_0"/>